<evidence type="ECO:0000313" key="1">
    <source>
        <dbReference type="EMBL" id="TYC49942.1"/>
    </source>
</evidence>
<comment type="caution">
    <text evidence="1">The sequence shown here is derived from an EMBL/GenBank/DDBJ whole genome shotgun (WGS) entry which is preliminary data.</text>
</comment>
<sequence length="147" mass="16829">MRFEIIAESYGVLLLWVPSYAPFNSKGKYNPDIIADVRYPNGTIFIKDNLNEEATLKVLLHELGHEIDGIPLTNLSAPQQHLSNEALANRYMVHNKAKEWLTGFEGNYPVPIDVTIFLKWSQLSMEFYEIANREITELITPHRGSLI</sequence>
<evidence type="ECO:0000313" key="2">
    <source>
        <dbReference type="Proteomes" id="UP000371977"/>
    </source>
</evidence>
<organism evidence="1 2">
    <name type="scientific">Weissella muntiaci</name>
    <dbReference type="NCBI Taxonomy" id="2508881"/>
    <lineage>
        <taxon>Bacteria</taxon>
        <taxon>Bacillati</taxon>
        <taxon>Bacillota</taxon>
        <taxon>Bacilli</taxon>
        <taxon>Lactobacillales</taxon>
        <taxon>Lactobacillaceae</taxon>
        <taxon>Weissella</taxon>
    </lineage>
</organism>
<proteinExistence type="predicted"/>
<reference evidence="1 2" key="1">
    <citation type="submission" date="2019-01" db="EMBL/GenBank/DDBJ databases">
        <title>Weissella sp. nov., a novel lactic acid bacterium isolated from animal feces.</title>
        <authorList>
            <person name="Wang L.-T."/>
        </authorList>
    </citation>
    <scope>NUCLEOTIDE SEQUENCE [LARGE SCALE GENOMIC DNA]</scope>
    <source>
        <strain evidence="1 2">8H-2</strain>
    </source>
</reference>
<accession>A0A6C2C8I2</accession>
<dbReference type="EMBL" id="SDGZ01000013">
    <property type="protein sequence ID" value="TYC49942.1"/>
    <property type="molecule type" value="Genomic_DNA"/>
</dbReference>
<evidence type="ECO:0008006" key="3">
    <source>
        <dbReference type="Google" id="ProtNLM"/>
    </source>
</evidence>
<protein>
    <recommendedName>
        <fullName evidence="3">ImmA/IrrE family metallo-endopeptidase</fullName>
    </recommendedName>
</protein>
<name>A0A6C2C8I2_9LACO</name>
<dbReference type="OrthoDB" id="2243168at2"/>
<gene>
    <name evidence="1" type="ORF">ESZ50_04955</name>
</gene>
<dbReference type="Proteomes" id="UP000371977">
    <property type="component" value="Unassembled WGS sequence"/>
</dbReference>
<dbReference type="RefSeq" id="WP_148622501.1">
    <property type="nucleotide sequence ID" value="NZ_SDGZ01000013.1"/>
</dbReference>
<keyword evidence="2" id="KW-1185">Reference proteome</keyword>
<dbReference type="AlphaFoldDB" id="A0A6C2C8I2"/>